<protein>
    <submittedName>
        <fullName evidence="2">Uncharacterized protein</fullName>
    </submittedName>
</protein>
<proteinExistence type="predicted"/>
<name>Q5JMP8_ORYSJ</name>
<dbReference type="EMBL" id="AP003075">
    <property type="protein sequence ID" value="BAD44997.1"/>
    <property type="molecule type" value="Genomic_DNA"/>
</dbReference>
<feature type="region of interest" description="Disordered" evidence="1">
    <location>
        <begin position="121"/>
        <end position="160"/>
    </location>
</feature>
<reference evidence="3" key="1">
    <citation type="journal article" date="2005" name="Nature">
        <title>The map-based sequence of the rice genome.</title>
        <authorList>
            <consortium name="International rice genome sequencing project (IRGSP)"/>
            <person name="Matsumoto T."/>
            <person name="Wu J."/>
            <person name="Kanamori H."/>
            <person name="Katayose Y."/>
            <person name="Fujisawa M."/>
            <person name="Namiki N."/>
            <person name="Mizuno H."/>
            <person name="Yamamoto K."/>
            <person name="Antonio B.A."/>
            <person name="Baba T."/>
            <person name="Sakata K."/>
            <person name="Nagamura Y."/>
            <person name="Aoki H."/>
            <person name="Arikawa K."/>
            <person name="Arita K."/>
            <person name="Bito T."/>
            <person name="Chiden Y."/>
            <person name="Fujitsuka N."/>
            <person name="Fukunaka R."/>
            <person name="Hamada M."/>
            <person name="Harada C."/>
            <person name="Hayashi A."/>
            <person name="Hijishita S."/>
            <person name="Honda M."/>
            <person name="Hosokawa S."/>
            <person name="Ichikawa Y."/>
            <person name="Idonuma A."/>
            <person name="Iijima M."/>
            <person name="Ikeda M."/>
            <person name="Ikeno M."/>
            <person name="Ito K."/>
            <person name="Ito S."/>
            <person name="Ito T."/>
            <person name="Ito Y."/>
            <person name="Ito Y."/>
            <person name="Iwabuchi A."/>
            <person name="Kamiya K."/>
            <person name="Karasawa W."/>
            <person name="Kurita K."/>
            <person name="Katagiri S."/>
            <person name="Kikuta A."/>
            <person name="Kobayashi H."/>
            <person name="Kobayashi N."/>
            <person name="Machita K."/>
            <person name="Maehara T."/>
            <person name="Masukawa M."/>
            <person name="Mizubayashi T."/>
            <person name="Mukai Y."/>
            <person name="Nagasaki H."/>
            <person name="Nagata Y."/>
            <person name="Naito S."/>
            <person name="Nakashima M."/>
            <person name="Nakama Y."/>
            <person name="Nakamichi Y."/>
            <person name="Nakamura M."/>
            <person name="Meguro A."/>
            <person name="Negishi M."/>
            <person name="Ohta I."/>
            <person name="Ohta T."/>
            <person name="Okamoto M."/>
            <person name="Ono N."/>
            <person name="Saji S."/>
            <person name="Sakaguchi M."/>
            <person name="Sakai K."/>
            <person name="Shibata M."/>
            <person name="Shimokawa T."/>
            <person name="Song J."/>
            <person name="Takazaki Y."/>
            <person name="Terasawa K."/>
            <person name="Tsugane M."/>
            <person name="Tsuji K."/>
            <person name="Ueda S."/>
            <person name="Waki K."/>
            <person name="Yamagata H."/>
            <person name="Yamamoto M."/>
            <person name="Yamamoto S."/>
            <person name="Yamane H."/>
            <person name="Yoshiki S."/>
            <person name="Yoshihara R."/>
            <person name="Yukawa K."/>
            <person name="Zhong H."/>
            <person name="Yano M."/>
            <person name="Yuan Q."/>
            <person name="Ouyang S."/>
            <person name="Liu J."/>
            <person name="Jones K.M."/>
            <person name="Gansberger K."/>
            <person name="Moffat K."/>
            <person name="Hill J."/>
            <person name="Bera J."/>
            <person name="Fadrosh D."/>
            <person name="Jin S."/>
            <person name="Johri S."/>
            <person name="Kim M."/>
            <person name="Overton L."/>
            <person name="Reardon M."/>
            <person name="Tsitrin T."/>
            <person name="Vuong H."/>
            <person name="Weaver B."/>
            <person name="Ciecko A."/>
            <person name="Tallon L."/>
            <person name="Jackson J."/>
            <person name="Pai G."/>
            <person name="Aken S.V."/>
            <person name="Utterback T."/>
            <person name="Reidmuller S."/>
            <person name="Feldblyum T."/>
            <person name="Hsiao J."/>
            <person name="Zismann V."/>
            <person name="Iobst S."/>
            <person name="de Vazeille A.R."/>
            <person name="Buell C.R."/>
            <person name="Ying K."/>
            <person name="Li Y."/>
            <person name="Lu T."/>
            <person name="Huang Y."/>
            <person name="Zhao Q."/>
            <person name="Feng Q."/>
            <person name="Zhang L."/>
            <person name="Zhu J."/>
            <person name="Weng Q."/>
            <person name="Mu J."/>
            <person name="Lu Y."/>
            <person name="Fan D."/>
            <person name="Liu Y."/>
            <person name="Guan J."/>
            <person name="Zhang Y."/>
            <person name="Yu S."/>
            <person name="Liu X."/>
            <person name="Zhang Y."/>
            <person name="Hong G."/>
            <person name="Han B."/>
            <person name="Choisne N."/>
            <person name="Demange N."/>
            <person name="Orjeda G."/>
            <person name="Samain S."/>
            <person name="Cattolico L."/>
            <person name="Pelletier E."/>
            <person name="Couloux A."/>
            <person name="Segurens B."/>
            <person name="Wincker P."/>
            <person name="D'Hont A."/>
            <person name="Scarpelli C."/>
            <person name="Weissenbach J."/>
            <person name="Salanoubat M."/>
            <person name="Quetier F."/>
            <person name="Yu Y."/>
            <person name="Kim H.R."/>
            <person name="Rambo T."/>
            <person name="Currie J."/>
            <person name="Collura K."/>
            <person name="Luo M."/>
            <person name="Yang T."/>
            <person name="Ammiraju J.S.S."/>
            <person name="Engler F."/>
            <person name="Soderlund C."/>
            <person name="Wing R.A."/>
            <person name="Palmer L.E."/>
            <person name="de la Bastide M."/>
            <person name="Spiegel L."/>
            <person name="Nascimento L."/>
            <person name="Zutavern T."/>
            <person name="O'Shaughnessy A."/>
            <person name="Dike S."/>
            <person name="Dedhia N."/>
            <person name="Preston R."/>
            <person name="Balija V."/>
            <person name="McCombie W.R."/>
            <person name="Chow T."/>
            <person name="Chen H."/>
            <person name="Chung M."/>
            <person name="Chen C."/>
            <person name="Shaw J."/>
            <person name="Wu H."/>
            <person name="Hsiao K."/>
            <person name="Chao Y."/>
            <person name="Chu M."/>
            <person name="Cheng C."/>
            <person name="Hour A."/>
            <person name="Lee P."/>
            <person name="Lin S."/>
            <person name="Lin Y."/>
            <person name="Liou J."/>
            <person name="Liu S."/>
            <person name="Hsing Y."/>
            <person name="Raghuvanshi S."/>
            <person name="Mohanty A."/>
            <person name="Bharti A.K."/>
            <person name="Gaur A."/>
            <person name="Gupta V."/>
            <person name="Kumar D."/>
            <person name="Ravi V."/>
            <person name="Vij S."/>
            <person name="Kapur A."/>
            <person name="Khurana P."/>
            <person name="Khurana P."/>
            <person name="Khurana J.P."/>
            <person name="Tyagi A.K."/>
            <person name="Gaikwad K."/>
            <person name="Singh A."/>
            <person name="Dalal V."/>
            <person name="Srivastava S."/>
            <person name="Dixit A."/>
            <person name="Pal A.K."/>
            <person name="Ghazi I.A."/>
            <person name="Yadav M."/>
            <person name="Pandit A."/>
            <person name="Bhargava A."/>
            <person name="Sureshbabu K."/>
            <person name="Batra K."/>
            <person name="Sharma T.R."/>
            <person name="Mohapatra T."/>
            <person name="Singh N.K."/>
            <person name="Messing J."/>
            <person name="Nelson A.B."/>
            <person name="Fuks G."/>
            <person name="Kavchok S."/>
            <person name="Keizer G."/>
            <person name="Linton E."/>
            <person name="Llaca V."/>
            <person name="Song R."/>
            <person name="Tanyolac B."/>
            <person name="Young S."/>
            <person name="Ho-Il K."/>
            <person name="Hahn J.H."/>
            <person name="Sangsakoo G."/>
            <person name="Vanavichit A."/>
            <person name="de Mattos Luiz.A.T."/>
            <person name="Zimmer P.D."/>
            <person name="Malone G."/>
            <person name="Dellagostin O."/>
            <person name="de Oliveira A.C."/>
            <person name="Bevan M."/>
            <person name="Bancroft I."/>
            <person name="Minx P."/>
            <person name="Cordum H."/>
            <person name="Wilson R."/>
            <person name="Cheng Z."/>
            <person name="Jin W."/>
            <person name="Jiang J."/>
            <person name="Leong S.A."/>
            <person name="Iwama H."/>
            <person name="Gojobori T."/>
            <person name="Itoh T."/>
            <person name="Niimura Y."/>
            <person name="Fujii Y."/>
            <person name="Habara T."/>
            <person name="Sakai H."/>
            <person name="Sato Y."/>
            <person name="Wilson G."/>
            <person name="Kumar K."/>
            <person name="McCouch S."/>
            <person name="Juretic N."/>
            <person name="Hoen D."/>
            <person name="Wright S."/>
            <person name="Bruskiewich R."/>
            <person name="Bureau T."/>
            <person name="Miyao A."/>
            <person name="Hirochika H."/>
            <person name="Nishikawa T."/>
            <person name="Kadowaki K."/>
            <person name="Sugiura M."/>
            <person name="Burr B."/>
            <person name="Sasaki T."/>
        </authorList>
    </citation>
    <scope>NUCLEOTIDE SEQUENCE [LARGE SCALE GENOMIC DNA]</scope>
    <source>
        <strain evidence="3">cv. Nipponbare</strain>
    </source>
</reference>
<evidence type="ECO:0000313" key="2">
    <source>
        <dbReference type="EMBL" id="BAD44997.1"/>
    </source>
</evidence>
<organism evidence="2 3">
    <name type="scientific">Oryza sativa subsp. japonica</name>
    <name type="common">Rice</name>
    <dbReference type="NCBI Taxonomy" id="39947"/>
    <lineage>
        <taxon>Eukaryota</taxon>
        <taxon>Viridiplantae</taxon>
        <taxon>Streptophyta</taxon>
        <taxon>Embryophyta</taxon>
        <taxon>Tracheophyta</taxon>
        <taxon>Spermatophyta</taxon>
        <taxon>Magnoliopsida</taxon>
        <taxon>Liliopsida</taxon>
        <taxon>Poales</taxon>
        <taxon>Poaceae</taxon>
        <taxon>BOP clade</taxon>
        <taxon>Oryzoideae</taxon>
        <taxon>Oryzeae</taxon>
        <taxon>Oryzinae</taxon>
        <taxon>Oryza</taxon>
        <taxon>Oryza sativa</taxon>
    </lineage>
</organism>
<dbReference type="AlphaFoldDB" id="Q5JMP8"/>
<feature type="compositionally biased region" description="Basic and acidic residues" evidence="1">
    <location>
        <begin position="26"/>
        <end position="43"/>
    </location>
</feature>
<evidence type="ECO:0000313" key="3">
    <source>
        <dbReference type="Proteomes" id="UP000000763"/>
    </source>
</evidence>
<reference evidence="3" key="2">
    <citation type="journal article" date="2008" name="Nucleic Acids Res.">
        <title>The rice annotation project database (RAP-DB): 2008 update.</title>
        <authorList>
            <consortium name="The rice annotation project (RAP)"/>
        </authorList>
    </citation>
    <scope>GENOME REANNOTATION</scope>
    <source>
        <strain evidence="3">cv. Nipponbare</strain>
    </source>
</reference>
<evidence type="ECO:0000256" key="1">
    <source>
        <dbReference type="SAM" id="MobiDB-lite"/>
    </source>
</evidence>
<accession>Q5JMP8</accession>
<feature type="region of interest" description="Disordered" evidence="1">
    <location>
        <begin position="26"/>
        <end position="52"/>
    </location>
</feature>
<sequence>MVCRKVWSSQRRTRFSFEATEVDVPDVRGSDAADEGEVPRAEWRSGGTDGRLERSAASCGCGWEEVGMAESIENMEERPATLGRPCLHADIRPSLPARWHHLPSCSGATSTASCWSRHLRATAKRHPIQGATPARASSRGHRRSPSPSGSLQERAKRERI</sequence>
<gene>
    <name evidence="2" type="ORF">P0468H06.13</name>
</gene>
<dbReference type="Proteomes" id="UP000000763">
    <property type="component" value="Chromosome 1"/>
</dbReference>